<dbReference type="PANTHER" id="PTHR35400">
    <property type="entry name" value="SLR1083 PROTEIN"/>
    <property type="match status" value="1"/>
</dbReference>
<evidence type="ECO:0000259" key="1">
    <source>
        <dbReference type="Pfam" id="PF05685"/>
    </source>
</evidence>
<accession>A0ABV5KGB2</accession>
<keyword evidence="3" id="KW-1185">Reference proteome</keyword>
<dbReference type="RefSeq" id="WP_140010026.1">
    <property type="nucleotide sequence ID" value="NZ_JBHMDG010000026.1"/>
</dbReference>
<feature type="domain" description="Putative restriction endonuclease" evidence="1">
    <location>
        <begin position="29"/>
        <end position="163"/>
    </location>
</feature>
<dbReference type="PANTHER" id="PTHR35400:SF3">
    <property type="entry name" value="SLL1072 PROTEIN"/>
    <property type="match status" value="1"/>
</dbReference>
<evidence type="ECO:0000313" key="2">
    <source>
        <dbReference type="EMBL" id="MFB9314895.1"/>
    </source>
</evidence>
<dbReference type="EMBL" id="JBHMDG010000026">
    <property type="protein sequence ID" value="MFB9314895.1"/>
    <property type="molecule type" value="Genomic_DNA"/>
</dbReference>
<dbReference type="Proteomes" id="UP001589750">
    <property type="component" value="Unassembled WGS sequence"/>
</dbReference>
<evidence type="ECO:0000313" key="3">
    <source>
        <dbReference type="Proteomes" id="UP001589750"/>
    </source>
</evidence>
<keyword evidence="2" id="KW-0378">Hydrolase</keyword>
<dbReference type="CDD" id="cd06260">
    <property type="entry name" value="DUF820-like"/>
    <property type="match status" value="1"/>
</dbReference>
<dbReference type="InterPro" id="IPR012296">
    <property type="entry name" value="Nuclease_put_TT1808"/>
</dbReference>
<name>A0ABV5KGB2_9ACTN</name>
<dbReference type="Gene3D" id="3.90.1570.10">
    <property type="entry name" value="tt1808, chain A"/>
    <property type="match status" value="1"/>
</dbReference>
<sequence length="196" mass="21463">MSARSARQATTGLPLPTEVDRLVRVPFDFEDYLALPEWHRAEYVDGMAIVSPSPVAAHQRISHRVVDVIQAGCPGLFVLAAVGVWTGERRSRIPDAYATERSFEGSWSDQTPVLVVEILSPSTRREDTLRKSTEYADAGIGQYWIVDRDHRTLTVLGNTGHGWDTLLDLDDSTPRGSVAVGDHGVVAIDLATLLAT</sequence>
<dbReference type="Pfam" id="PF05685">
    <property type="entry name" value="Uma2"/>
    <property type="match status" value="1"/>
</dbReference>
<dbReference type="GO" id="GO:0004519">
    <property type="term" value="F:endonuclease activity"/>
    <property type="evidence" value="ECO:0007669"/>
    <property type="project" value="UniProtKB-KW"/>
</dbReference>
<comment type="caution">
    <text evidence="2">The sequence shown here is derived from an EMBL/GenBank/DDBJ whole genome shotgun (WGS) entry which is preliminary data.</text>
</comment>
<dbReference type="InterPro" id="IPR011335">
    <property type="entry name" value="Restrct_endonuc-II-like"/>
</dbReference>
<dbReference type="InterPro" id="IPR008538">
    <property type="entry name" value="Uma2"/>
</dbReference>
<organism evidence="2 3">
    <name type="scientific">Nocardioides plantarum</name>
    <dbReference type="NCBI Taxonomy" id="29299"/>
    <lineage>
        <taxon>Bacteria</taxon>
        <taxon>Bacillati</taxon>
        <taxon>Actinomycetota</taxon>
        <taxon>Actinomycetes</taxon>
        <taxon>Propionibacteriales</taxon>
        <taxon>Nocardioidaceae</taxon>
        <taxon>Nocardioides</taxon>
    </lineage>
</organism>
<dbReference type="SUPFAM" id="SSF52980">
    <property type="entry name" value="Restriction endonuclease-like"/>
    <property type="match status" value="1"/>
</dbReference>
<keyword evidence="2" id="KW-0540">Nuclease</keyword>
<proteinExistence type="predicted"/>
<reference evidence="2 3" key="1">
    <citation type="submission" date="2024-09" db="EMBL/GenBank/DDBJ databases">
        <authorList>
            <person name="Sun Q."/>
            <person name="Mori K."/>
        </authorList>
    </citation>
    <scope>NUCLEOTIDE SEQUENCE [LARGE SCALE GENOMIC DNA]</scope>
    <source>
        <strain evidence="2 3">JCM 9626</strain>
    </source>
</reference>
<protein>
    <submittedName>
        <fullName evidence="2">Uma2 family endonuclease</fullName>
    </submittedName>
</protein>
<gene>
    <name evidence="2" type="ORF">ACFFRI_17690</name>
</gene>
<keyword evidence="2" id="KW-0255">Endonuclease</keyword>